<evidence type="ECO:0000313" key="3">
    <source>
        <dbReference type="EMBL" id="KAK9683220.1"/>
    </source>
</evidence>
<dbReference type="Pfam" id="PF07859">
    <property type="entry name" value="Abhydrolase_3"/>
    <property type="match status" value="1"/>
</dbReference>
<dbReference type="Gene3D" id="3.40.50.1820">
    <property type="entry name" value="alpha/beta hydrolase"/>
    <property type="match status" value="1"/>
</dbReference>
<dbReference type="AlphaFoldDB" id="A0AAW1I194"/>
<keyword evidence="4" id="KW-1185">Reference proteome</keyword>
<evidence type="ECO:0000313" key="4">
    <source>
        <dbReference type="Proteomes" id="UP001443914"/>
    </source>
</evidence>
<dbReference type="PANTHER" id="PTHR23024:SF409">
    <property type="entry name" value="CARBOXYLESTERASE 6-RELATED"/>
    <property type="match status" value="1"/>
</dbReference>
<evidence type="ECO:0000259" key="2">
    <source>
        <dbReference type="Pfam" id="PF07859"/>
    </source>
</evidence>
<dbReference type="PANTHER" id="PTHR23024">
    <property type="entry name" value="ARYLACETAMIDE DEACETYLASE"/>
    <property type="match status" value="1"/>
</dbReference>
<dbReference type="SUPFAM" id="SSF53474">
    <property type="entry name" value="alpha/beta-Hydrolases"/>
    <property type="match status" value="1"/>
</dbReference>
<comment type="similarity">
    <text evidence="1">Belongs to the 'GDXG' lipolytic enzyme family.</text>
</comment>
<comment type="caution">
    <text evidence="3">The sequence shown here is derived from an EMBL/GenBank/DDBJ whole genome shotgun (WGS) entry which is preliminary data.</text>
</comment>
<sequence length="338" mass="37266">MALSINNSRLNLDTRKSHGVMVEEIEGLIRVYKDGHVERPSIIPSVPCSVLPELRVTARDITIDRFTNLWARAYVPQNVSGKLPLLIYFHGGGFCVGSAAWSCYHDFLANLASKAGCVIMSVNYRLSPETRLPGAYEDGFNTVMWVKQQTASRSSEHSWWLSNWDFGRGFSLGGDSAGANIAYNVSLRFGIEPSILRPLCHKGTILIQPFFGGEARTTSEKAPQNSGSALSLSASDTYWRLSLPIGATRDHPWCNPLAKGATTLGSVAIPATIMCVSETDILKDRNTELYTTMVNARKDVKMVVYKGVGHAFQILHNSPLSHARTQEMMSHLKSFINT</sequence>
<dbReference type="InterPro" id="IPR050466">
    <property type="entry name" value="Carboxylest/Gibb_receptor"/>
</dbReference>
<dbReference type="InterPro" id="IPR013094">
    <property type="entry name" value="AB_hydrolase_3"/>
</dbReference>
<name>A0AAW1I194_SAPOF</name>
<gene>
    <name evidence="3" type="ORF">RND81_10G124300</name>
</gene>
<organism evidence="3 4">
    <name type="scientific">Saponaria officinalis</name>
    <name type="common">Common soapwort</name>
    <name type="synonym">Lychnis saponaria</name>
    <dbReference type="NCBI Taxonomy" id="3572"/>
    <lineage>
        <taxon>Eukaryota</taxon>
        <taxon>Viridiplantae</taxon>
        <taxon>Streptophyta</taxon>
        <taxon>Embryophyta</taxon>
        <taxon>Tracheophyta</taxon>
        <taxon>Spermatophyta</taxon>
        <taxon>Magnoliopsida</taxon>
        <taxon>eudicotyledons</taxon>
        <taxon>Gunneridae</taxon>
        <taxon>Pentapetalae</taxon>
        <taxon>Caryophyllales</taxon>
        <taxon>Caryophyllaceae</taxon>
        <taxon>Caryophylleae</taxon>
        <taxon>Saponaria</taxon>
    </lineage>
</organism>
<accession>A0AAW1I194</accession>
<proteinExistence type="inferred from homology"/>
<evidence type="ECO:0000256" key="1">
    <source>
        <dbReference type="ARBA" id="ARBA00010515"/>
    </source>
</evidence>
<dbReference type="GO" id="GO:0016787">
    <property type="term" value="F:hydrolase activity"/>
    <property type="evidence" value="ECO:0007669"/>
    <property type="project" value="InterPro"/>
</dbReference>
<protein>
    <recommendedName>
        <fullName evidence="2">Alpha/beta hydrolase fold-3 domain-containing protein</fullName>
    </recommendedName>
</protein>
<reference evidence="3" key="1">
    <citation type="submission" date="2024-03" db="EMBL/GenBank/DDBJ databases">
        <title>WGS assembly of Saponaria officinalis var. Norfolk2.</title>
        <authorList>
            <person name="Jenkins J."/>
            <person name="Shu S."/>
            <person name="Grimwood J."/>
            <person name="Barry K."/>
            <person name="Goodstein D."/>
            <person name="Schmutz J."/>
            <person name="Leebens-Mack J."/>
            <person name="Osbourn A."/>
        </authorList>
    </citation>
    <scope>NUCLEOTIDE SEQUENCE [LARGE SCALE GENOMIC DNA]</scope>
    <source>
        <strain evidence="3">JIC</strain>
    </source>
</reference>
<dbReference type="Proteomes" id="UP001443914">
    <property type="component" value="Unassembled WGS sequence"/>
</dbReference>
<feature type="domain" description="Alpha/beta hydrolase fold-3" evidence="2">
    <location>
        <begin position="86"/>
        <end position="313"/>
    </location>
</feature>
<dbReference type="EMBL" id="JBDFQZ010000010">
    <property type="protein sequence ID" value="KAK9683220.1"/>
    <property type="molecule type" value="Genomic_DNA"/>
</dbReference>
<dbReference type="InterPro" id="IPR029058">
    <property type="entry name" value="AB_hydrolase_fold"/>
</dbReference>